<dbReference type="PANTHER" id="PTHR33164">
    <property type="entry name" value="TRANSCRIPTIONAL REGULATOR, MARR FAMILY"/>
    <property type="match status" value="1"/>
</dbReference>
<sequence length="370" mass="39640">MSAEDTPPAGRRSRTQAPERNRRAVLAAASRLFAAHGYEATSIREIAAEAGVTAGSVMAYFGSKDGLFREIIGASTGITVGVDIAAAAADGPVHLSHTLASAYLERWDRTPAEHPWAALIRSAVAHEASAEQLRAILDEQVTAPLVELLAETPDAPERIALVRSVLFGVVMERYLFAHEPARSVPSEAFAPYFAEALSSALDRAHTPAADSAPDAWHTEPSGPDVSAFAVFRRLHRCSALYRAAVSRTVEEQGITLAAFDVLTELWRAGPPHRRAVGEIAESVPLSPSSVTLRADQLEEAGLVTRERDGLDRRVVHLRLTEAGQDLVDRVSRGPFAGDEEFLRIMGPAERAALARLLGLLETALSAADPA</sequence>
<protein>
    <submittedName>
        <fullName evidence="6">DNA-binding transcriptional regulator, MarR family</fullName>
    </submittedName>
</protein>
<organism evidence="6 7">
    <name type="scientific">Amycolatopsis rubida</name>
    <dbReference type="NCBI Taxonomy" id="112413"/>
    <lineage>
        <taxon>Bacteria</taxon>
        <taxon>Bacillati</taxon>
        <taxon>Actinomycetota</taxon>
        <taxon>Actinomycetes</taxon>
        <taxon>Pseudonocardiales</taxon>
        <taxon>Pseudonocardiaceae</taxon>
        <taxon>Amycolatopsis</taxon>
    </lineage>
</organism>
<dbReference type="PRINTS" id="PR00455">
    <property type="entry name" value="HTHTETR"/>
</dbReference>
<proteinExistence type="predicted"/>
<dbReference type="PROSITE" id="PS50995">
    <property type="entry name" value="HTH_MARR_2"/>
    <property type="match status" value="1"/>
</dbReference>
<dbReference type="InterPro" id="IPR039422">
    <property type="entry name" value="MarR/SlyA-like"/>
</dbReference>
<feature type="region of interest" description="Disordered" evidence="3">
    <location>
        <begin position="1"/>
        <end position="21"/>
    </location>
</feature>
<dbReference type="Gene3D" id="1.10.10.60">
    <property type="entry name" value="Homeodomain-like"/>
    <property type="match status" value="1"/>
</dbReference>
<dbReference type="InterPro" id="IPR036388">
    <property type="entry name" value="WH-like_DNA-bd_sf"/>
</dbReference>
<dbReference type="Gene3D" id="1.10.10.10">
    <property type="entry name" value="Winged helix-like DNA-binding domain superfamily/Winged helix DNA-binding domain"/>
    <property type="match status" value="1"/>
</dbReference>
<keyword evidence="1 2" id="KW-0238">DNA-binding</keyword>
<feature type="domain" description="HTH marR-type" evidence="5">
    <location>
        <begin position="227"/>
        <end position="362"/>
    </location>
</feature>
<dbReference type="GO" id="GO:0003677">
    <property type="term" value="F:DNA binding"/>
    <property type="evidence" value="ECO:0007669"/>
    <property type="project" value="UniProtKB-UniRule"/>
</dbReference>
<dbReference type="PANTHER" id="PTHR33164:SF104">
    <property type="entry name" value="TRANSCRIPTIONAL REGULATORY PROTEIN"/>
    <property type="match status" value="1"/>
</dbReference>
<evidence type="ECO:0000313" key="6">
    <source>
        <dbReference type="EMBL" id="SFO35804.1"/>
    </source>
</evidence>
<gene>
    <name evidence="6" type="ORF">SAMN05421854_1011631</name>
</gene>
<dbReference type="SUPFAM" id="SSF46689">
    <property type="entry name" value="Homeodomain-like"/>
    <property type="match status" value="1"/>
</dbReference>
<dbReference type="InterPro" id="IPR009057">
    <property type="entry name" value="Homeodomain-like_sf"/>
</dbReference>
<dbReference type="SUPFAM" id="SSF48498">
    <property type="entry name" value="Tetracyclin repressor-like, C-terminal domain"/>
    <property type="match status" value="1"/>
</dbReference>
<dbReference type="InterPro" id="IPR036390">
    <property type="entry name" value="WH_DNA-bd_sf"/>
</dbReference>
<dbReference type="Pfam" id="PF17920">
    <property type="entry name" value="TetR_C_16"/>
    <property type="match status" value="1"/>
</dbReference>
<dbReference type="EMBL" id="FOWC01000001">
    <property type="protein sequence ID" value="SFO35804.1"/>
    <property type="molecule type" value="Genomic_DNA"/>
</dbReference>
<evidence type="ECO:0000256" key="1">
    <source>
        <dbReference type="ARBA" id="ARBA00023125"/>
    </source>
</evidence>
<reference evidence="6 7" key="1">
    <citation type="submission" date="2016-10" db="EMBL/GenBank/DDBJ databases">
        <authorList>
            <person name="de Groot N.N."/>
        </authorList>
    </citation>
    <scope>NUCLEOTIDE SEQUENCE [LARGE SCALE GENOMIC DNA]</scope>
    <source>
        <strain evidence="6 7">DSM 44637</strain>
    </source>
</reference>
<dbReference type="CDD" id="cd00090">
    <property type="entry name" value="HTH_ARSR"/>
    <property type="match status" value="1"/>
</dbReference>
<evidence type="ECO:0000259" key="4">
    <source>
        <dbReference type="PROSITE" id="PS50977"/>
    </source>
</evidence>
<dbReference type="InterPro" id="IPR041678">
    <property type="entry name" value="TetR_C_16"/>
</dbReference>
<dbReference type="PROSITE" id="PS50977">
    <property type="entry name" value="HTH_TETR_2"/>
    <property type="match status" value="1"/>
</dbReference>
<dbReference type="SUPFAM" id="SSF46785">
    <property type="entry name" value="Winged helix' DNA-binding domain"/>
    <property type="match status" value="1"/>
</dbReference>
<dbReference type="Pfam" id="PF00440">
    <property type="entry name" value="TetR_N"/>
    <property type="match status" value="1"/>
</dbReference>
<dbReference type="AlphaFoldDB" id="A0A1I5GIF0"/>
<feature type="domain" description="HTH tetR-type" evidence="4">
    <location>
        <begin position="19"/>
        <end position="79"/>
    </location>
</feature>
<evidence type="ECO:0000259" key="5">
    <source>
        <dbReference type="PROSITE" id="PS50995"/>
    </source>
</evidence>
<dbReference type="SMART" id="SM00347">
    <property type="entry name" value="HTH_MARR"/>
    <property type="match status" value="1"/>
</dbReference>
<evidence type="ECO:0000256" key="3">
    <source>
        <dbReference type="SAM" id="MobiDB-lite"/>
    </source>
</evidence>
<dbReference type="STRING" id="112413.SAMN05421854_1011631"/>
<dbReference type="RefSeq" id="WP_167545223.1">
    <property type="nucleotide sequence ID" value="NZ_FOWC01000001.1"/>
</dbReference>
<dbReference type="InterPro" id="IPR000835">
    <property type="entry name" value="HTH_MarR-typ"/>
</dbReference>
<dbReference type="InterPro" id="IPR011991">
    <property type="entry name" value="ArsR-like_HTH"/>
</dbReference>
<dbReference type="GO" id="GO:0006950">
    <property type="term" value="P:response to stress"/>
    <property type="evidence" value="ECO:0007669"/>
    <property type="project" value="TreeGrafter"/>
</dbReference>
<dbReference type="PRINTS" id="PR00598">
    <property type="entry name" value="HTHMARR"/>
</dbReference>
<accession>A0A1I5GIF0</accession>
<dbReference type="Proteomes" id="UP000199137">
    <property type="component" value="Unassembled WGS sequence"/>
</dbReference>
<dbReference type="Gene3D" id="1.10.357.10">
    <property type="entry name" value="Tetracycline Repressor, domain 2"/>
    <property type="match status" value="1"/>
</dbReference>
<evidence type="ECO:0000256" key="2">
    <source>
        <dbReference type="PROSITE-ProRule" id="PRU00335"/>
    </source>
</evidence>
<dbReference type="Pfam" id="PF01047">
    <property type="entry name" value="MarR"/>
    <property type="match status" value="1"/>
</dbReference>
<feature type="DNA-binding region" description="H-T-H motif" evidence="2">
    <location>
        <begin position="42"/>
        <end position="61"/>
    </location>
</feature>
<dbReference type="GO" id="GO:0003700">
    <property type="term" value="F:DNA-binding transcription factor activity"/>
    <property type="evidence" value="ECO:0007669"/>
    <property type="project" value="InterPro"/>
</dbReference>
<dbReference type="InterPro" id="IPR036271">
    <property type="entry name" value="Tet_transcr_reg_TetR-rel_C_sf"/>
</dbReference>
<name>A0A1I5GIF0_9PSEU</name>
<dbReference type="InterPro" id="IPR001647">
    <property type="entry name" value="HTH_TetR"/>
</dbReference>
<evidence type="ECO:0000313" key="7">
    <source>
        <dbReference type="Proteomes" id="UP000199137"/>
    </source>
</evidence>